<evidence type="ECO:0000256" key="1">
    <source>
        <dbReference type="ARBA" id="ARBA00023125"/>
    </source>
</evidence>
<name>A0A7X0PGZ5_9BURK</name>
<dbReference type="GO" id="GO:0003697">
    <property type="term" value="F:single-stranded DNA binding"/>
    <property type="evidence" value="ECO:0007669"/>
    <property type="project" value="InterPro"/>
</dbReference>
<dbReference type="AlphaFoldDB" id="A0A7X0PGZ5"/>
<dbReference type="PROSITE" id="PS50935">
    <property type="entry name" value="SSB"/>
    <property type="match status" value="1"/>
</dbReference>
<protein>
    <submittedName>
        <fullName evidence="3">Single-stranded DNA-binding protein</fullName>
    </submittedName>
</protein>
<keyword evidence="4" id="KW-1185">Reference proteome</keyword>
<dbReference type="InterPro" id="IPR000424">
    <property type="entry name" value="Primosome_PriB/ssb"/>
</dbReference>
<dbReference type="Gene3D" id="2.40.50.140">
    <property type="entry name" value="Nucleic acid-binding proteins"/>
    <property type="match status" value="1"/>
</dbReference>
<proteinExistence type="predicted"/>
<dbReference type="InterPro" id="IPR012340">
    <property type="entry name" value="NA-bd_OB-fold"/>
</dbReference>
<dbReference type="RefSeq" id="WP_184861013.1">
    <property type="nucleotide sequence ID" value="NZ_JACHLK010000009.1"/>
</dbReference>
<comment type="caution">
    <text evidence="3">The sequence shown here is derived from an EMBL/GenBank/DDBJ whole genome shotgun (WGS) entry which is preliminary data.</text>
</comment>
<evidence type="ECO:0000256" key="2">
    <source>
        <dbReference type="PROSITE-ProRule" id="PRU00252"/>
    </source>
</evidence>
<dbReference type="SUPFAM" id="SSF50249">
    <property type="entry name" value="Nucleic acid-binding proteins"/>
    <property type="match status" value="1"/>
</dbReference>
<organism evidence="3 4">
    <name type="scientific">Acidovorax soli</name>
    <dbReference type="NCBI Taxonomy" id="592050"/>
    <lineage>
        <taxon>Bacteria</taxon>
        <taxon>Pseudomonadati</taxon>
        <taxon>Pseudomonadota</taxon>
        <taxon>Betaproteobacteria</taxon>
        <taxon>Burkholderiales</taxon>
        <taxon>Comamonadaceae</taxon>
        <taxon>Acidovorax</taxon>
    </lineage>
</organism>
<accession>A0A7X0PGZ5</accession>
<evidence type="ECO:0000313" key="3">
    <source>
        <dbReference type="EMBL" id="MBB6561713.1"/>
    </source>
</evidence>
<reference evidence="3 4" key="1">
    <citation type="submission" date="2020-08" db="EMBL/GenBank/DDBJ databases">
        <title>Functional genomics of gut bacteria from endangered species of beetles.</title>
        <authorList>
            <person name="Carlos-Shanley C."/>
        </authorList>
    </citation>
    <scope>NUCLEOTIDE SEQUENCE [LARGE SCALE GENOMIC DNA]</scope>
    <source>
        <strain evidence="3 4">S00198</strain>
    </source>
</reference>
<dbReference type="Pfam" id="PF00436">
    <property type="entry name" value="SSB"/>
    <property type="match status" value="1"/>
</dbReference>
<evidence type="ECO:0000313" key="4">
    <source>
        <dbReference type="Proteomes" id="UP000575083"/>
    </source>
</evidence>
<sequence length="105" mass="11541">MIDGLISGRLYGGPERRLDKVGKPYMVAKVRAPSAEGEMLFVNVIAFDDDVCQAMEQMHDGESISVAGSITPKVWTDKQGNVRPALDMVAHRVMSARDAYQTQTN</sequence>
<keyword evidence="1 2" id="KW-0238">DNA-binding</keyword>
<dbReference type="CDD" id="cd04496">
    <property type="entry name" value="SSB_OBF"/>
    <property type="match status" value="1"/>
</dbReference>
<dbReference type="Proteomes" id="UP000575083">
    <property type="component" value="Unassembled WGS sequence"/>
</dbReference>
<gene>
    <name evidence="3" type="ORF">HNP48_004407</name>
</gene>
<dbReference type="EMBL" id="JACHLK010000009">
    <property type="protein sequence ID" value="MBB6561713.1"/>
    <property type="molecule type" value="Genomic_DNA"/>
</dbReference>